<name>A0ABS5PTY7_9FIRM</name>
<feature type="domain" description="IrrE N-terminal-like" evidence="1">
    <location>
        <begin position="11"/>
        <end position="119"/>
    </location>
</feature>
<dbReference type="InterPro" id="IPR010359">
    <property type="entry name" value="IrrE_HExxH"/>
</dbReference>
<keyword evidence="3" id="KW-1185">Reference proteome</keyword>
<evidence type="ECO:0000259" key="1">
    <source>
        <dbReference type="Pfam" id="PF06114"/>
    </source>
</evidence>
<comment type="caution">
    <text evidence="2">The sequence shown here is derived from an EMBL/GenBank/DDBJ whole genome shotgun (WGS) entry which is preliminary data.</text>
</comment>
<reference evidence="2 3" key="1">
    <citation type="submission" date="2021-05" db="EMBL/GenBank/DDBJ databases">
        <title>Fusibacter ferrireducens sp. nov., an anaerobic, sulfur- and Fe-reducing bacterium isolated from the mangrove sediment.</title>
        <authorList>
            <person name="Qiu D."/>
        </authorList>
    </citation>
    <scope>NUCLEOTIDE SEQUENCE [LARGE SCALE GENOMIC DNA]</scope>
    <source>
        <strain evidence="2 3">DSM 12116</strain>
    </source>
</reference>
<proteinExistence type="predicted"/>
<sequence length="151" mass="17198">MINKLTDYAHSKGIDIVDADMPTDKVKGLYADDLIIISKDLTESEYTEILAEEVGHYETSHGNLLDPNDVNAEKQELRARQWAYERLVPLEKIIAAYEAHVSGQEELAAFLNVSEPFLEAAIARYHEKHGTYVRLQSYIIYFEPLGVMKIL</sequence>
<accession>A0ABS5PTY7</accession>
<gene>
    <name evidence="2" type="ORF">KHM83_14310</name>
</gene>
<evidence type="ECO:0000313" key="3">
    <source>
        <dbReference type="Proteomes" id="UP000746471"/>
    </source>
</evidence>
<evidence type="ECO:0000313" key="2">
    <source>
        <dbReference type="EMBL" id="MBS7527854.1"/>
    </source>
</evidence>
<protein>
    <submittedName>
        <fullName evidence="2">ImmA/IrrE family metallo-endopeptidase</fullName>
    </submittedName>
</protein>
<dbReference type="RefSeq" id="WP_213237713.1">
    <property type="nucleotide sequence ID" value="NZ_JAHBCL010000026.1"/>
</dbReference>
<dbReference type="EMBL" id="JAHBCL010000026">
    <property type="protein sequence ID" value="MBS7527854.1"/>
    <property type="molecule type" value="Genomic_DNA"/>
</dbReference>
<dbReference type="Proteomes" id="UP000746471">
    <property type="component" value="Unassembled WGS sequence"/>
</dbReference>
<organism evidence="2 3">
    <name type="scientific">Fusibacter paucivorans</name>
    <dbReference type="NCBI Taxonomy" id="76009"/>
    <lineage>
        <taxon>Bacteria</taxon>
        <taxon>Bacillati</taxon>
        <taxon>Bacillota</taxon>
        <taxon>Clostridia</taxon>
        <taxon>Eubacteriales</taxon>
        <taxon>Eubacteriales Family XII. Incertae Sedis</taxon>
        <taxon>Fusibacter</taxon>
    </lineage>
</organism>
<dbReference type="Pfam" id="PF06114">
    <property type="entry name" value="Peptidase_M78"/>
    <property type="match status" value="1"/>
</dbReference>